<dbReference type="InterPro" id="IPR005143">
    <property type="entry name" value="TF_LuxR_autoind-bd_dom"/>
</dbReference>
<dbReference type="InterPro" id="IPR036693">
    <property type="entry name" value="TF_LuxR_autoind-bd_dom_sf"/>
</dbReference>
<dbReference type="RefSeq" id="WP_115417064.1">
    <property type="nucleotide sequence ID" value="NZ_CP031357.1"/>
</dbReference>
<keyword evidence="2" id="KW-0238">DNA-binding</keyword>
<evidence type="ECO:0000256" key="2">
    <source>
        <dbReference type="ARBA" id="ARBA00023125"/>
    </source>
</evidence>
<dbReference type="KEGG" id="err:DVR09_11590"/>
<proteinExistence type="predicted"/>
<dbReference type="PRINTS" id="PR00038">
    <property type="entry name" value="HTHLUXR"/>
</dbReference>
<dbReference type="InterPro" id="IPR000792">
    <property type="entry name" value="Tscrpt_reg_LuxR_C"/>
</dbReference>
<keyword evidence="1" id="KW-0805">Transcription regulation</keyword>
<dbReference type="Pfam" id="PF00196">
    <property type="entry name" value="GerE"/>
    <property type="match status" value="1"/>
</dbReference>
<dbReference type="CDD" id="cd06170">
    <property type="entry name" value="LuxR_C_like"/>
    <property type="match status" value="1"/>
</dbReference>
<dbReference type="SUPFAM" id="SSF46894">
    <property type="entry name" value="C-terminal effector domain of the bipartite response regulators"/>
    <property type="match status" value="1"/>
</dbReference>
<dbReference type="SMART" id="SM00421">
    <property type="entry name" value="HTH_LUXR"/>
    <property type="match status" value="1"/>
</dbReference>
<dbReference type="PANTHER" id="PTHR44688">
    <property type="entry name" value="DNA-BINDING TRANSCRIPTIONAL ACTIVATOR DEVR_DOSR"/>
    <property type="match status" value="1"/>
</dbReference>
<dbReference type="SUPFAM" id="SSF75516">
    <property type="entry name" value="Pheromone-binding domain of LuxR-like quorum-sensing transcription factors"/>
    <property type="match status" value="1"/>
</dbReference>
<dbReference type="GO" id="GO:0003677">
    <property type="term" value="F:DNA binding"/>
    <property type="evidence" value="ECO:0007669"/>
    <property type="project" value="UniProtKB-KW"/>
</dbReference>
<reference evidence="6" key="1">
    <citation type="submission" date="2018-07" db="EMBL/GenBank/DDBJ databases">
        <title>Genome sequence of Erythrobacter strain YH-07, an antagonistic bacterium isolated from Yellow Sea.</title>
        <authorList>
            <person name="Tang T."/>
            <person name="Liu Q."/>
            <person name="Sun X."/>
        </authorList>
    </citation>
    <scope>NUCLEOTIDE SEQUENCE [LARGE SCALE GENOMIC DNA]</scope>
    <source>
        <strain evidence="6">YH-07</strain>
    </source>
</reference>
<dbReference type="PROSITE" id="PS50043">
    <property type="entry name" value="HTH_LUXR_2"/>
    <property type="match status" value="1"/>
</dbReference>
<evidence type="ECO:0000313" key="5">
    <source>
        <dbReference type="EMBL" id="AXK42886.1"/>
    </source>
</evidence>
<dbReference type="GO" id="GO:0006355">
    <property type="term" value="P:regulation of DNA-templated transcription"/>
    <property type="evidence" value="ECO:0007669"/>
    <property type="project" value="InterPro"/>
</dbReference>
<feature type="domain" description="HTH luxR-type" evidence="4">
    <location>
        <begin position="187"/>
        <end position="252"/>
    </location>
</feature>
<dbReference type="PANTHER" id="PTHR44688:SF16">
    <property type="entry name" value="DNA-BINDING TRANSCRIPTIONAL ACTIVATOR DEVR_DOSR"/>
    <property type="match status" value="1"/>
</dbReference>
<name>A0A345YG34_9SPHN</name>
<dbReference type="Pfam" id="PF03472">
    <property type="entry name" value="Autoind_bind"/>
    <property type="match status" value="1"/>
</dbReference>
<dbReference type="Gene3D" id="3.30.450.80">
    <property type="entry name" value="Transcription factor LuxR-like, autoinducer-binding domain"/>
    <property type="match status" value="1"/>
</dbReference>
<dbReference type="AlphaFoldDB" id="A0A345YG34"/>
<keyword evidence="6" id="KW-1185">Reference proteome</keyword>
<dbReference type="OrthoDB" id="3170288at2"/>
<dbReference type="Gene3D" id="1.10.10.10">
    <property type="entry name" value="Winged helix-like DNA-binding domain superfamily/Winged helix DNA-binding domain"/>
    <property type="match status" value="1"/>
</dbReference>
<dbReference type="Proteomes" id="UP000254508">
    <property type="component" value="Chromosome"/>
</dbReference>
<evidence type="ECO:0000259" key="4">
    <source>
        <dbReference type="PROSITE" id="PS50043"/>
    </source>
</evidence>
<dbReference type="InterPro" id="IPR036388">
    <property type="entry name" value="WH-like_DNA-bd_sf"/>
</dbReference>
<dbReference type="EMBL" id="CP031357">
    <property type="protein sequence ID" value="AXK42886.1"/>
    <property type="molecule type" value="Genomic_DNA"/>
</dbReference>
<evidence type="ECO:0000256" key="1">
    <source>
        <dbReference type="ARBA" id="ARBA00023015"/>
    </source>
</evidence>
<protein>
    <submittedName>
        <fullName evidence="5">LuxR family transcriptional regulator</fullName>
    </submittedName>
</protein>
<sequence length="256" mass="28772">MDDIQSECRAERAEHRMGESATMEDSWAIRQIAAAETRDDVFTIARAFYRTHGFHALSYLKPSREHPGQADVISFGFPEEWIARYNDGLNLLDPFPSLIARAGRPVRLSHMAADKSLTPDQRHFVEQAREHGVTDGYAFPTFGPHQHLAAFGINQIDHQDRVEHADIPILHAIAQAAHLRIDQLEAGLVERPRLAPREVVILHWIAQGKSNEEIALILGSKRPTIATHIKRIFFKLNVSDRASAAVKGVKYGIIDI</sequence>
<gene>
    <name evidence="5" type="ORF">DVR09_11590</name>
</gene>
<keyword evidence="3" id="KW-0804">Transcription</keyword>
<accession>A0A345YG34</accession>
<evidence type="ECO:0000256" key="3">
    <source>
        <dbReference type="ARBA" id="ARBA00023163"/>
    </source>
</evidence>
<evidence type="ECO:0000313" key="6">
    <source>
        <dbReference type="Proteomes" id="UP000254508"/>
    </source>
</evidence>
<organism evidence="5 6">
    <name type="scientific">Erythrobacter aureus</name>
    <dbReference type="NCBI Taxonomy" id="2182384"/>
    <lineage>
        <taxon>Bacteria</taxon>
        <taxon>Pseudomonadati</taxon>
        <taxon>Pseudomonadota</taxon>
        <taxon>Alphaproteobacteria</taxon>
        <taxon>Sphingomonadales</taxon>
        <taxon>Erythrobacteraceae</taxon>
        <taxon>Erythrobacter/Porphyrobacter group</taxon>
        <taxon>Erythrobacter</taxon>
    </lineage>
</organism>
<dbReference type="InterPro" id="IPR016032">
    <property type="entry name" value="Sig_transdc_resp-reg_C-effctor"/>
</dbReference>